<reference evidence="8" key="1">
    <citation type="submission" date="2023-06" db="EMBL/GenBank/DDBJ databases">
        <title>Genomic analysis of the entomopathogenic nematode Steinernema hermaphroditum.</title>
        <authorList>
            <person name="Schwarz E.M."/>
            <person name="Heppert J.K."/>
            <person name="Baniya A."/>
            <person name="Schwartz H.T."/>
            <person name="Tan C.-H."/>
            <person name="Antoshechkin I."/>
            <person name="Sternberg P.W."/>
            <person name="Goodrich-Blair H."/>
            <person name="Dillman A.R."/>
        </authorList>
    </citation>
    <scope>NUCLEOTIDE SEQUENCE</scope>
    <source>
        <strain evidence="8">PS9179</strain>
        <tissue evidence="8">Whole animal</tissue>
    </source>
</reference>
<keyword evidence="3" id="KW-0862">Zinc</keyword>
<evidence type="ECO:0000256" key="5">
    <source>
        <dbReference type="SAM" id="Coils"/>
    </source>
</evidence>
<dbReference type="GO" id="GO:0061630">
    <property type="term" value="F:ubiquitin protein ligase activity"/>
    <property type="evidence" value="ECO:0007669"/>
    <property type="project" value="TreeGrafter"/>
</dbReference>
<name>A0AA39HV95_9BILA</name>
<evidence type="ECO:0000256" key="2">
    <source>
        <dbReference type="ARBA" id="ARBA00022771"/>
    </source>
</evidence>
<sequence>MRARRHRIQRLSRSLPLFDSGTVALCDVPAKSEPSKSPPAISSFQRPNCAICLDWLGSDADREVVVTDCGHVFHKDCIHHCIKLNPRNALCPSCRGYPGKRRKIFLSTASFGQSSSQEELKRSFRSIEKLQKDLDEQRKRAEALERDYHNLLRSTRRQDPTPHVPGHQELSETEENNVEDQAQILRTSLRPLMGPSPASSLPQMVMVGAHPPPYYMAALGPAYHPIATYAPHPHLPIPQSAFTSFYPPFAVNPHFQ</sequence>
<dbReference type="GO" id="GO:0016567">
    <property type="term" value="P:protein ubiquitination"/>
    <property type="evidence" value="ECO:0007669"/>
    <property type="project" value="TreeGrafter"/>
</dbReference>
<evidence type="ECO:0000313" key="8">
    <source>
        <dbReference type="EMBL" id="KAK0412748.1"/>
    </source>
</evidence>
<accession>A0AA39HV95</accession>
<dbReference type="Pfam" id="PF13639">
    <property type="entry name" value="zf-RING_2"/>
    <property type="match status" value="1"/>
</dbReference>
<keyword evidence="9" id="KW-1185">Reference proteome</keyword>
<keyword evidence="2 4" id="KW-0863">Zinc-finger</keyword>
<keyword evidence="1" id="KW-0479">Metal-binding</keyword>
<feature type="coiled-coil region" evidence="5">
    <location>
        <begin position="120"/>
        <end position="154"/>
    </location>
</feature>
<protein>
    <recommendedName>
        <fullName evidence="7">RING-type domain-containing protein</fullName>
    </recommendedName>
</protein>
<evidence type="ECO:0000256" key="6">
    <source>
        <dbReference type="SAM" id="MobiDB-lite"/>
    </source>
</evidence>
<evidence type="ECO:0000256" key="3">
    <source>
        <dbReference type="ARBA" id="ARBA00022833"/>
    </source>
</evidence>
<comment type="caution">
    <text evidence="8">The sequence shown here is derived from an EMBL/GenBank/DDBJ whole genome shotgun (WGS) entry which is preliminary data.</text>
</comment>
<dbReference type="Gene3D" id="3.30.40.10">
    <property type="entry name" value="Zinc/RING finger domain, C3HC4 (zinc finger)"/>
    <property type="match status" value="1"/>
</dbReference>
<gene>
    <name evidence="8" type="ORF">QR680_006382</name>
</gene>
<feature type="region of interest" description="Disordered" evidence="6">
    <location>
        <begin position="155"/>
        <end position="178"/>
    </location>
</feature>
<dbReference type="Proteomes" id="UP001175271">
    <property type="component" value="Unassembled WGS sequence"/>
</dbReference>
<dbReference type="PANTHER" id="PTHR45969:SF69">
    <property type="entry name" value="FINGER DOMAIN PROTEIN, PUTATIVE (AFU_ORTHOLOGUE AFUA_3G12190)-RELATED"/>
    <property type="match status" value="1"/>
</dbReference>
<keyword evidence="5" id="KW-0175">Coiled coil</keyword>
<evidence type="ECO:0000313" key="9">
    <source>
        <dbReference type="Proteomes" id="UP001175271"/>
    </source>
</evidence>
<evidence type="ECO:0000256" key="4">
    <source>
        <dbReference type="PROSITE-ProRule" id="PRU00175"/>
    </source>
</evidence>
<feature type="domain" description="RING-type" evidence="7">
    <location>
        <begin position="49"/>
        <end position="95"/>
    </location>
</feature>
<evidence type="ECO:0000259" key="7">
    <source>
        <dbReference type="PROSITE" id="PS50089"/>
    </source>
</evidence>
<dbReference type="GO" id="GO:0008270">
    <property type="term" value="F:zinc ion binding"/>
    <property type="evidence" value="ECO:0007669"/>
    <property type="project" value="UniProtKB-KW"/>
</dbReference>
<dbReference type="PROSITE" id="PS50089">
    <property type="entry name" value="ZF_RING_2"/>
    <property type="match status" value="1"/>
</dbReference>
<dbReference type="SUPFAM" id="SSF57850">
    <property type="entry name" value="RING/U-box"/>
    <property type="match status" value="1"/>
</dbReference>
<dbReference type="AlphaFoldDB" id="A0AA39HV95"/>
<evidence type="ECO:0000256" key="1">
    <source>
        <dbReference type="ARBA" id="ARBA00022723"/>
    </source>
</evidence>
<dbReference type="PANTHER" id="PTHR45969">
    <property type="entry name" value="RING ZINC FINGER PROTEIN-RELATED"/>
    <property type="match status" value="1"/>
</dbReference>
<proteinExistence type="predicted"/>
<dbReference type="InterPro" id="IPR013083">
    <property type="entry name" value="Znf_RING/FYVE/PHD"/>
</dbReference>
<dbReference type="EMBL" id="JAUCMV010000003">
    <property type="protein sequence ID" value="KAK0412748.1"/>
    <property type="molecule type" value="Genomic_DNA"/>
</dbReference>
<organism evidence="8 9">
    <name type="scientific">Steinernema hermaphroditum</name>
    <dbReference type="NCBI Taxonomy" id="289476"/>
    <lineage>
        <taxon>Eukaryota</taxon>
        <taxon>Metazoa</taxon>
        <taxon>Ecdysozoa</taxon>
        <taxon>Nematoda</taxon>
        <taxon>Chromadorea</taxon>
        <taxon>Rhabditida</taxon>
        <taxon>Tylenchina</taxon>
        <taxon>Panagrolaimomorpha</taxon>
        <taxon>Strongyloidoidea</taxon>
        <taxon>Steinernematidae</taxon>
        <taxon>Steinernema</taxon>
    </lineage>
</organism>
<dbReference type="SMART" id="SM00184">
    <property type="entry name" value="RING"/>
    <property type="match status" value="1"/>
</dbReference>
<dbReference type="InterPro" id="IPR001841">
    <property type="entry name" value="Znf_RING"/>
</dbReference>